<dbReference type="PANTHER" id="PTHR19957:SF97">
    <property type="entry name" value="SYNTAXIN-4"/>
    <property type="match status" value="1"/>
</dbReference>
<evidence type="ECO:0000256" key="5">
    <source>
        <dbReference type="SAM" id="MobiDB-lite"/>
    </source>
</evidence>
<evidence type="ECO:0000256" key="3">
    <source>
        <dbReference type="RuleBase" id="RU003858"/>
    </source>
</evidence>
<dbReference type="Gene3D" id="1.20.58.70">
    <property type="match status" value="1"/>
</dbReference>
<dbReference type="PANTHER" id="PTHR19957">
    <property type="entry name" value="SYNTAXIN"/>
    <property type="match status" value="1"/>
</dbReference>
<keyword evidence="6" id="KW-1133">Transmembrane helix</keyword>
<keyword evidence="6" id="KW-0472">Membrane</keyword>
<dbReference type="PROSITE" id="PS00914">
    <property type="entry name" value="SYNTAXIN"/>
    <property type="match status" value="1"/>
</dbReference>
<dbReference type="Pfam" id="PF00804">
    <property type="entry name" value="Syntaxin"/>
    <property type="match status" value="1"/>
</dbReference>
<dbReference type="GO" id="GO:0016192">
    <property type="term" value="P:vesicle-mediated transport"/>
    <property type="evidence" value="ECO:0007669"/>
    <property type="project" value="InterPro"/>
</dbReference>
<dbReference type="InParanoid" id="A0A803KB48"/>
<dbReference type="InterPro" id="IPR000727">
    <property type="entry name" value="T_SNARE_dom"/>
</dbReference>
<dbReference type="PROSITE" id="PS50192">
    <property type="entry name" value="T_SNARE"/>
    <property type="match status" value="1"/>
</dbReference>
<dbReference type="Ensembl" id="ENSXETT00000109578">
    <property type="protein sequence ID" value="ENSXETP00000117479"/>
    <property type="gene ID" value="ENSXETG00000048105"/>
</dbReference>
<reference evidence="8" key="1">
    <citation type="journal article" date="2010" name="Science">
        <title>The genome of the Western clawed frog Xenopus tropicalis.</title>
        <authorList>
            <person name="Hellsten U."/>
            <person name="Harland R.M."/>
            <person name="Gilchrist M.J."/>
            <person name="Hendrix D."/>
            <person name="Jurka J."/>
            <person name="Kapitonov V."/>
            <person name="Ovcharenko I."/>
            <person name="Putnam N.H."/>
            <person name="Shu S."/>
            <person name="Taher L."/>
            <person name="Blitz I.L."/>
            <person name="Blumberg B."/>
            <person name="Dichmann D.S."/>
            <person name="Dubchak I."/>
            <person name="Amaya E."/>
            <person name="Detter J.C."/>
            <person name="Fletcher R."/>
            <person name="Gerhard D.S."/>
            <person name="Goodstein D."/>
            <person name="Graves T."/>
            <person name="Grigoriev I.V."/>
            <person name="Grimwood J."/>
            <person name="Kawashima T."/>
            <person name="Lindquist E."/>
            <person name="Lucas S.M."/>
            <person name="Mead P.E."/>
            <person name="Mitros T."/>
            <person name="Ogino H."/>
            <person name="Ohta Y."/>
            <person name="Poliakov A.V."/>
            <person name="Pollet N."/>
            <person name="Robert J."/>
            <person name="Salamov A."/>
            <person name="Sater A.K."/>
            <person name="Schmutz J."/>
            <person name="Terry A."/>
            <person name="Vize P.D."/>
            <person name="Warren W.C."/>
            <person name="Wells D."/>
            <person name="Wills A."/>
            <person name="Wilson R.K."/>
            <person name="Zimmerman L.B."/>
            <person name="Zorn A.M."/>
            <person name="Grainger R."/>
            <person name="Grammer T."/>
            <person name="Khokha M.K."/>
            <person name="Richardson P.M."/>
            <person name="Rokhsar D.S."/>
        </authorList>
    </citation>
    <scope>NUCLEOTIDE SEQUENCE [LARGE SCALE GENOMIC DNA]</scope>
    <source>
        <strain evidence="8">Nigerian</strain>
    </source>
</reference>
<dbReference type="CDD" id="cd15883">
    <property type="entry name" value="SNARE_syntaxin4"/>
    <property type="match status" value="1"/>
</dbReference>
<dbReference type="GO" id="GO:0006886">
    <property type="term" value="P:intracellular protein transport"/>
    <property type="evidence" value="ECO:0007669"/>
    <property type="project" value="InterPro"/>
</dbReference>
<keyword evidence="6" id="KW-0812">Transmembrane</keyword>
<dbReference type="CDD" id="cd00179">
    <property type="entry name" value="SynN"/>
    <property type="match status" value="1"/>
</dbReference>
<dbReference type="GO" id="GO:0005484">
    <property type="term" value="F:SNAP receptor activity"/>
    <property type="evidence" value="ECO:0007669"/>
    <property type="project" value="InterPro"/>
</dbReference>
<dbReference type="SMART" id="SM00397">
    <property type="entry name" value="t_SNARE"/>
    <property type="match status" value="1"/>
</dbReference>
<protein>
    <recommendedName>
        <fullName evidence="7">t-SNARE coiled-coil homology domain-containing protein</fullName>
    </recommendedName>
</protein>
<dbReference type="FunCoup" id="A0A803KB48">
    <property type="interactions" value="752"/>
</dbReference>
<dbReference type="SUPFAM" id="SSF47661">
    <property type="entry name" value="t-snare proteins"/>
    <property type="match status" value="1"/>
</dbReference>
<feature type="compositionally biased region" description="Basic and acidic residues" evidence="5">
    <location>
        <begin position="71"/>
        <end position="84"/>
    </location>
</feature>
<comment type="similarity">
    <text evidence="1 3">Belongs to the syntaxin family.</text>
</comment>
<feature type="region of interest" description="Disordered" evidence="5">
    <location>
        <begin position="71"/>
        <end position="91"/>
    </location>
</feature>
<dbReference type="InterPro" id="IPR006012">
    <property type="entry name" value="Syntaxin/epimorphin_CS"/>
</dbReference>
<evidence type="ECO:0000259" key="7">
    <source>
        <dbReference type="PROSITE" id="PS50192"/>
    </source>
</evidence>
<sequence length="368" mass="42797">MKGAEGRRYTMKGAEGRRYTMKGAEGRRYTMKGAEGRRYTMKGAEGRRNTMKGAEGRRYTMKGAEWRRYTMKGAEGRRAQKNQDDSDSEAEEHKVFIITVPNGSKDETEVNEQFLQTTRQIRDALQLLREKVKELDTSQMKVLTTPIPEENMKKDLQAIREDIKRMAKDIRSKLQSIEVKEDEEHIRSSVHTRMRKTQHGVLSQQFIELINHCNSLQTQYRENNVKRIKRQLQITGHNVTDEQFDEMLEAGQTDVFTCNILKDTQLTKQALNEIEARHEEILKLEKSIVELHDMFMYLAMEVEAQGETIDNIEKNIMRSNDYVEKAREQLSQAVENKHKARKKKLYIAICVLILVIVLIIIITVAVMS</sequence>
<reference evidence="8" key="2">
    <citation type="submission" date="2021-03" db="UniProtKB">
        <authorList>
            <consortium name="Ensembl"/>
        </authorList>
    </citation>
    <scope>IDENTIFICATION</scope>
</reference>
<keyword evidence="2 4" id="KW-0175">Coiled coil</keyword>
<dbReference type="GO" id="GO:0016020">
    <property type="term" value="C:membrane"/>
    <property type="evidence" value="ECO:0007669"/>
    <property type="project" value="InterPro"/>
</dbReference>
<dbReference type="FunFam" id="1.20.58.70:FF:000011">
    <property type="entry name" value="Syntaxin 4"/>
    <property type="match status" value="1"/>
</dbReference>
<dbReference type="InterPro" id="IPR045242">
    <property type="entry name" value="Syntaxin"/>
</dbReference>
<feature type="transmembrane region" description="Helical" evidence="6">
    <location>
        <begin position="345"/>
        <end position="367"/>
    </location>
</feature>
<feature type="coiled-coil region" evidence="4">
    <location>
        <begin position="149"/>
        <end position="180"/>
    </location>
</feature>
<dbReference type="InterPro" id="IPR006011">
    <property type="entry name" value="Syntaxin_N"/>
</dbReference>
<evidence type="ECO:0000256" key="2">
    <source>
        <dbReference type="ARBA" id="ARBA00023054"/>
    </source>
</evidence>
<proteinExistence type="inferred from homology"/>
<feature type="coiled-coil region" evidence="4">
    <location>
        <begin position="309"/>
        <end position="343"/>
    </location>
</feature>
<accession>A0A803KB48</accession>
<dbReference type="Pfam" id="PF05739">
    <property type="entry name" value="SNARE"/>
    <property type="match status" value="1"/>
</dbReference>
<evidence type="ECO:0000256" key="1">
    <source>
        <dbReference type="ARBA" id="ARBA00009063"/>
    </source>
</evidence>
<feature type="domain" description="T-SNARE coiled-coil homology" evidence="7">
    <location>
        <begin position="271"/>
        <end position="333"/>
    </location>
</feature>
<dbReference type="SMART" id="SM00503">
    <property type="entry name" value="SynN"/>
    <property type="match status" value="1"/>
</dbReference>
<dbReference type="AlphaFoldDB" id="A0A803KB48"/>
<evidence type="ECO:0000256" key="6">
    <source>
        <dbReference type="SAM" id="Phobius"/>
    </source>
</evidence>
<evidence type="ECO:0000256" key="4">
    <source>
        <dbReference type="SAM" id="Coils"/>
    </source>
</evidence>
<name>A0A803KB48_XENTR</name>
<dbReference type="GeneTree" id="ENSGT01030000234627"/>
<evidence type="ECO:0000313" key="8">
    <source>
        <dbReference type="Ensembl" id="ENSXETP00000117479"/>
    </source>
</evidence>
<dbReference type="Gene3D" id="1.20.5.110">
    <property type="match status" value="1"/>
</dbReference>
<dbReference type="InterPro" id="IPR010989">
    <property type="entry name" value="SNARE"/>
</dbReference>
<organism evidence="8">
    <name type="scientific">Xenopus tropicalis</name>
    <name type="common">Western clawed frog</name>
    <name type="synonym">Silurana tropicalis</name>
    <dbReference type="NCBI Taxonomy" id="8364"/>
    <lineage>
        <taxon>Eukaryota</taxon>
        <taxon>Metazoa</taxon>
        <taxon>Chordata</taxon>
        <taxon>Craniata</taxon>
        <taxon>Vertebrata</taxon>
        <taxon>Euteleostomi</taxon>
        <taxon>Amphibia</taxon>
        <taxon>Batrachia</taxon>
        <taxon>Anura</taxon>
        <taxon>Pipoidea</taxon>
        <taxon>Pipidae</taxon>
        <taxon>Xenopodinae</taxon>
        <taxon>Xenopus</taxon>
        <taxon>Silurana</taxon>
    </lineage>
</organism>